<evidence type="ECO:0008006" key="2">
    <source>
        <dbReference type="Google" id="ProtNLM"/>
    </source>
</evidence>
<dbReference type="OrthoDB" id="463245at2"/>
<dbReference type="Pfam" id="PF11320">
    <property type="entry name" value="DUF3122"/>
    <property type="match status" value="1"/>
</dbReference>
<accession>B8HU59</accession>
<dbReference type="KEGG" id="cyn:Cyan7425_2041"/>
<dbReference type="eggNOG" id="ENOG5031X2B">
    <property type="taxonomic scope" value="Bacteria"/>
</dbReference>
<proteinExistence type="predicted"/>
<sequence>MLSCRIRKFFSWLLLLGTLVLAVFLALGGWDSSAGAAVQSLEEAPGQVVYQVRQTLPDQQGHRWQTIAFKRIHPDGQTRMELRLVGFPDTLAIAHGQPLTITNSLGTTLRARDTSSSIFTEAANPVANVAQYDLQPLLSQLQPEIPWQFSLPSFAGQPIVLGIPSELLQEWQTLAQATN</sequence>
<dbReference type="AlphaFoldDB" id="B8HU59"/>
<protein>
    <recommendedName>
        <fullName evidence="2">DUF3122 domain-containing protein</fullName>
    </recommendedName>
</protein>
<reference evidence="1" key="1">
    <citation type="submission" date="2009-01" db="EMBL/GenBank/DDBJ databases">
        <title>Complete sequence of chromosome Cyanothece sp. PCC 7425.</title>
        <authorList>
            <consortium name="US DOE Joint Genome Institute"/>
            <person name="Lucas S."/>
            <person name="Copeland A."/>
            <person name="Lapidus A."/>
            <person name="Glavina del Rio T."/>
            <person name="Dalin E."/>
            <person name="Tice H."/>
            <person name="Bruce D."/>
            <person name="Goodwin L."/>
            <person name="Pitluck S."/>
            <person name="Sims D."/>
            <person name="Meineke L."/>
            <person name="Brettin T."/>
            <person name="Detter J.C."/>
            <person name="Han C."/>
            <person name="Larimer F."/>
            <person name="Land M."/>
            <person name="Hauser L."/>
            <person name="Kyrpides N."/>
            <person name="Ovchinnikova G."/>
            <person name="Liberton M."/>
            <person name="Stoeckel J."/>
            <person name="Banerjee A."/>
            <person name="Singh A."/>
            <person name="Page L."/>
            <person name="Sato H."/>
            <person name="Zhao L."/>
            <person name="Sherman L."/>
            <person name="Pakrasi H."/>
            <person name="Richardson P."/>
        </authorList>
    </citation>
    <scope>NUCLEOTIDE SEQUENCE</scope>
    <source>
        <strain evidence="1">PCC 7425</strain>
    </source>
</reference>
<name>B8HU59_CYAP4</name>
<dbReference type="InterPro" id="IPR021469">
    <property type="entry name" value="DUF3122"/>
</dbReference>
<dbReference type="EMBL" id="CP001344">
    <property type="protein sequence ID" value="ACL44404.1"/>
    <property type="molecule type" value="Genomic_DNA"/>
</dbReference>
<dbReference type="STRING" id="395961.Cyan7425_2041"/>
<gene>
    <name evidence="1" type="ordered locus">Cyan7425_2041</name>
</gene>
<dbReference type="HOGENOM" id="CLU_110216_0_0_3"/>
<organism evidence="1">
    <name type="scientific">Cyanothece sp. (strain PCC 7425 / ATCC 29141)</name>
    <dbReference type="NCBI Taxonomy" id="395961"/>
    <lineage>
        <taxon>Bacteria</taxon>
        <taxon>Bacillati</taxon>
        <taxon>Cyanobacteriota</taxon>
        <taxon>Cyanophyceae</taxon>
        <taxon>Gomontiellales</taxon>
        <taxon>Cyanothecaceae</taxon>
        <taxon>Cyanothece</taxon>
    </lineage>
</organism>
<evidence type="ECO:0000313" key="1">
    <source>
        <dbReference type="EMBL" id="ACL44404.1"/>
    </source>
</evidence>